<name>A0ABZ2KWF2_9BACT</name>
<dbReference type="Pfam" id="PF18896">
    <property type="entry name" value="SLT_3"/>
    <property type="match status" value="1"/>
</dbReference>
<dbReference type="SUPFAM" id="SSF53955">
    <property type="entry name" value="Lysozyme-like"/>
    <property type="match status" value="1"/>
</dbReference>
<gene>
    <name evidence="3" type="ORF">LVJ94_39720</name>
</gene>
<reference evidence="3" key="1">
    <citation type="submission" date="2021-12" db="EMBL/GenBank/DDBJ databases">
        <title>Discovery of the Pendulisporaceae a myxobacterial family with distinct sporulation behavior and unique specialized metabolism.</title>
        <authorList>
            <person name="Garcia R."/>
            <person name="Popoff A."/>
            <person name="Bader C.D."/>
            <person name="Loehr J."/>
            <person name="Walesch S."/>
            <person name="Walt C."/>
            <person name="Boldt J."/>
            <person name="Bunk B."/>
            <person name="Haeckl F.J.F.P.J."/>
            <person name="Gunesch A.P."/>
            <person name="Birkelbach J."/>
            <person name="Nuebel U."/>
            <person name="Pietschmann T."/>
            <person name="Bach T."/>
            <person name="Mueller R."/>
        </authorList>
    </citation>
    <scope>NUCLEOTIDE SEQUENCE</scope>
    <source>
        <strain evidence="3">MSr11367</strain>
    </source>
</reference>
<dbReference type="RefSeq" id="WP_394832651.1">
    <property type="nucleotide sequence ID" value="NZ_CP089929.1"/>
</dbReference>
<keyword evidence="4" id="KW-1185">Reference proteome</keyword>
<feature type="domain" description="Transglycosylase SLT" evidence="2">
    <location>
        <begin position="67"/>
        <end position="151"/>
    </location>
</feature>
<feature type="signal peptide" evidence="1">
    <location>
        <begin position="1"/>
        <end position="32"/>
    </location>
</feature>
<dbReference type="InterPro" id="IPR043992">
    <property type="entry name" value="SLT_3"/>
</dbReference>
<accession>A0ABZ2KWF2</accession>
<evidence type="ECO:0000313" key="3">
    <source>
        <dbReference type="EMBL" id="WXB03024.1"/>
    </source>
</evidence>
<sequence>MNKTIRRTASRVTVPAFCLLATSLFLAPAASAGTRGPNSAVAPDPRAVECTQQSTLDGTHLSDVQIAQYARNAGLHGDGLVISIAVALAESQGWTRAVLINTDCSRDRGVWQINSYWHSEVSDDQAFDPAGCAAAAYNISSGGTNWTPWTTYNNGAYQQYMSRARDAANQVGG</sequence>
<dbReference type="InterPro" id="IPR023346">
    <property type="entry name" value="Lysozyme-like_dom_sf"/>
</dbReference>
<evidence type="ECO:0000259" key="2">
    <source>
        <dbReference type="Pfam" id="PF18896"/>
    </source>
</evidence>
<organism evidence="3 4">
    <name type="scientific">Pendulispora rubella</name>
    <dbReference type="NCBI Taxonomy" id="2741070"/>
    <lineage>
        <taxon>Bacteria</taxon>
        <taxon>Pseudomonadati</taxon>
        <taxon>Myxococcota</taxon>
        <taxon>Myxococcia</taxon>
        <taxon>Myxococcales</taxon>
        <taxon>Sorangiineae</taxon>
        <taxon>Pendulisporaceae</taxon>
        <taxon>Pendulispora</taxon>
    </lineage>
</organism>
<dbReference type="Proteomes" id="UP001374803">
    <property type="component" value="Chromosome"/>
</dbReference>
<dbReference type="EMBL" id="CP089983">
    <property type="protein sequence ID" value="WXB03024.1"/>
    <property type="molecule type" value="Genomic_DNA"/>
</dbReference>
<evidence type="ECO:0000313" key="4">
    <source>
        <dbReference type="Proteomes" id="UP001374803"/>
    </source>
</evidence>
<keyword evidence="1" id="KW-0732">Signal</keyword>
<evidence type="ECO:0000256" key="1">
    <source>
        <dbReference type="SAM" id="SignalP"/>
    </source>
</evidence>
<feature type="chain" id="PRO_5045152578" description="Transglycosylase SLT domain-containing protein" evidence="1">
    <location>
        <begin position="33"/>
        <end position="173"/>
    </location>
</feature>
<protein>
    <recommendedName>
        <fullName evidence="2">Transglycosylase SLT domain-containing protein</fullName>
    </recommendedName>
</protein>
<proteinExistence type="predicted"/>